<proteinExistence type="predicted"/>
<organism evidence="2 3">
    <name type="scientific">Liparis tanakae</name>
    <name type="common">Tanaka's snailfish</name>
    <dbReference type="NCBI Taxonomy" id="230148"/>
    <lineage>
        <taxon>Eukaryota</taxon>
        <taxon>Metazoa</taxon>
        <taxon>Chordata</taxon>
        <taxon>Craniata</taxon>
        <taxon>Vertebrata</taxon>
        <taxon>Euteleostomi</taxon>
        <taxon>Actinopterygii</taxon>
        <taxon>Neopterygii</taxon>
        <taxon>Teleostei</taxon>
        <taxon>Neoteleostei</taxon>
        <taxon>Acanthomorphata</taxon>
        <taxon>Eupercaria</taxon>
        <taxon>Perciformes</taxon>
        <taxon>Cottioidei</taxon>
        <taxon>Cottales</taxon>
        <taxon>Liparidae</taxon>
        <taxon>Liparis</taxon>
    </lineage>
</organism>
<reference evidence="2 3" key="1">
    <citation type="submission" date="2019-03" db="EMBL/GenBank/DDBJ databases">
        <title>First draft genome of Liparis tanakae, snailfish: a comprehensive survey of snailfish specific genes.</title>
        <authorList>
            <person name="Kim W."/>
            <person name="Song I."/>
            <person name="Jeong J.-H."/>
            <person name="Kim D."/>
            <person name="Kim S."/>
            <person name="Ryu S."/>
            <person name="Song J.Y."/>
            <person name="Lee S.K."/>
        </authorList>
    </citation>
    <scope>NUCLEOTIDE SEQUENCE [LARGE SCALE GENOMIC DNA]</scope>
    <source>
        <tissue evidence="2">Muscle</tissue>
    </source>
</reference>
<evidence type="ECO:0000313" key="3">
    <source>
        <dbReference type="Proteomes" id="UP000314294"/>
    </source>
</evidence>
<dbReference type="AlphaFoldDB" id="A0A4Z2I224"/>
<evidence type="ECO:0000313" key="2">
    <source>
        <dbReference type="EMBL" id="TNN71344.1"/>
    </source>
</evidence>
<sequence length="106" mass="12446">MGELGRRDKRALVIRHDEMCPDRTSKCQEPVKFILQTKSRSMDRANRSSSDPAHMVPSAELSRRPTPHPFIRQLATTNVQLNLWLLRVEEEEEEEQEEEEEEEGWS</sequence>
<dbReference type="Proteomes" id="UP000314294">
    <property type="component" value="Unassembled WGS sequence"/>
</dbReference>
<comment type="caution">
    <text evidence="2">The sequence shown here is derived from an EMBL/GenBank/DDBJ whole genome shotgun (WGS) entry which is preliminary data.</text>
</comment>
<feature type="region of interest" description="Disordered" evidence="1">
    <location>
        <begin position="37"/>
        <end position="66"/>
    </location>
</feature>
<gene>
    <name evidence="2" type="ORF">EYF80_018422</name>
</gene>
<accession>A0A4Z2I224</accession>
<protein>
    <submittedName>
        <fullName evidence="2">Uncharacterized protein</fullName>
    </submittedName>
</protein>
<dbReference type="EMBL" id="SRLO01000151">
    <property type="protein sequence ID" value="TNN71344.1"/>
    <property type="molecule type" value="Genomic_DNA"/>
</dbReference>
<name>A0A4Z2I224_9TELE</name>
<evidence type="ECO:0000256" key="1">
    <source>
        <dbReference type="SAM" id="MobiDB-lite"/>
    </source>
</evidence>
<keyword evidence="3" id="KW-1185">Reference proteome</keyword>